<dbReference type="SUPFAM" id="SSF56112">
    <property type="entry name" value="Protein kinase-like (PK-like)"/>
    <property type="match status" value="1"/>
</dbReference>
<dbReference type="Gene3D" id="2.160.20.80">
    <property type="entry name" value="E3 ubiquitin-protein ligase SopA"/>
    <property type="match status" value="1"/>
</dbReference>
<dbReference type="PANTHER" id="PTHR14136:SF17">
    <property type="entry name" value="BTB_POZ DOMAIN-CONTAINING PROTEIN KCTD9"/>
    <property type="match status" value="1"/>
</dbReference>
<dbReference type="OrthoDB" id="510365at2"/>
<organism evidence="4 5">
    <name type="scientific">Leptolyngbya iicbica LK</name>
    <dbReference type="NCBI Taxonomy" id="2294035"/>
    <lineage>
        <taxon>Bacteria</taxon>
        <taxon>Bacillati</taxon>
        <taxon>Cyanobacteriota</taxon>
        <taxon>Cyanophyceae</taxon>
        <taxon>Leptolyngbyales</taxon>
        <taxon>Leptolyngbyaceae</taxon>
        <taxon>Leptolyngbya group</taxon>
        <taxon>Leptolyngbya</taxon>
        <taxon>Leptolyngbya iicbica</taxon>
    </lineage>
</organism>
<dbReference type="InterPro" id="IPR001646">
    <property type="entry name" value="5peptide_repeat"/>
</dbReference>
<sequence length="504" mass="56089">MKLPPKKVPNPFAIEKVGPVYPYLDPGKYDISEVRQARCGAQRFYNVTEHWTKQTYSILAYDCKEMCAEEREQLRRQIEALKRLSHLNLPKLIAVQEHRGNFYLVMERILGEPLSAVQQARRIQVEEAVQIIKEAAKAVSYMHLEGNLGHGNLNPCNIFLIHKGGRLRVKVVGLDHSRLDATAVKFASSVTGKLGFLPKRQICEPDFQFASDIFGLGVTALSMLGQIPPDDIYTHIDLGSGKVRFPKSLNSHWEIRRWIRKTVSLSQPYSSVGDAIKGLERNRDLKVNIWKYRFIYGTVIFAMAGGMFWWAKSHQASWIAELEEKNEALAAHAEAVYEAALERKKEQEEQARINADYQKLIRTGSCVGCDFAGLDLRGLDFSGYNLRGADLSGSWLTGTSFEGADLTGANLSEARLDNANLRRANLTDADLSSADLRGASAVQACFVSADLSGTDFRAADLENASFERANPGDAKFGWSSVRRGAIDATGEVWYGKHTAPPACD</sequence>
<evidence type="ECO:0000313" key="4">
    <source>
        <dbReference type="EMBL" id="RZM77794.1"/>
    </source>
</evidence>
<dbReference type="RefSeq" id="WP_052288416.1">
    <property type="nucleotide sequence ID" value="NZ_QVFV01000003.1"/>
</dbReference>
<evidence type="ECO:0000259" key="3">
    <source>
        <dbReference type="PROSITE" id="PS50011"/>
    </source>
</evidence>
<evidence type="ECO:0000256" key="2">
    <source>
        <dbReference type="SAM" id="Phobius"/>
    </source>
</evidence>
<dbReference type="EMBL" id="QVFV01000003">
    <property type="protein sequence ID" value="RZM77794.1"/>
    <property type="molecule type" value="Genomic_DNA"/>
</dbReference>
<dbReference type="InterPro" id="IPR011009">
    <property type="entry name" value="Kinase-like_dom_sf"/>
</dbReference>
<keyword evidence="2" id="KW-0812">Transmembrane</keyword>
<comment type="caution">
    <text evidence="4">The sequence shown here is derived from an EMBL/GenBank/DDBJ whole genome shotgun (WGS) entry which is preliminary data.</text>
</comment>
<dbReference type="Pfam" id="PF00069">
    <property type="entry name" value="Pkinase"/>
    <property type="match status" value="1"/>
</dbReference>
<dbReference type="PANTHER" id="PTHR14136">
    <property type="entry name" value="BTB_POZ DOMAIN-CONTAINING PROTEIN KCTD9"/>
    <property type="match status" value="1"/>
</dbReference>
<gene>
    <name evidence="4" type="ORF">DYY88_14560</name>
</gene>
<keyword evidence="2" id="KW-0472">Membrane</keyword>
<dbReference type="InterPro" id="IPR000719">
    <property type="entry name" value="Prot_kinase_dom"/>
</dbReference>
<dbReference type="Pfam" id="PF00805">
    <property type="entry name" value="Pentapeptide"/>
    <property type="match status" value="3"/>
</dbReference>
<keyword evidence="1" id="KW-0175">Coiled coil</keyword>
<dbReference type="Proteomes" id="UP000292459">
    <property type="component" value="Unassembled WGS sequence"/>
</dbReference>
<name>A0A4Q7E6R3_9CYAN</name>
<feature type="transmembrane region" description="Helical" evidence="2">
    <location>
        <begin position="294"/>
        <end position="311"/>
    </location>
</feature>
<keyword evidence="2" id="KW-1133">Transmembrane helix</keyword>
<evidence type="ECO:0000256" key="1">
    <source>
        <dbReference type="SAM" id="Coils"/>
    </source>
</evidence>
<dbReference type="Gene3D" id="1.10.510.10">
    <property type="entry name" value="Transferase(Phosphotransferase) domain 1"/>
    <property type="match status" value="1"/>
</dbReference>
<proteinExistence type="predicted"/>
<keyword evidence="5" id="KW-1185">Reference proteome</keyword>
<dbReference type="InterPro" id="IPR051082">
    <property type="entry name" value="Pentapeptide-BTB/POZ_domain"/>
</dbReference>
<protein>
    <recommendedName>
        <fullName evidence="3">Protein kinase domain-containing protein</fullName>
    </recommendedName>
</protein>
<dbReference type="SUPFAM" id="SSF141571">
    <property type="entry name" value="Pentapeptide repeat-like"/>
    <property type="match status" value="1"/>
</dbReference>
<dbReference type="AlphaFoldDB" id="A0A4Q7E6R3"/>
<dbReference type="SMART" id="SM00220">
    <property type="entry name" value="S_TKc"/>
    <property type="match status" value="1"/>
</dbReference>
<feature type="coiled-coil region" evidence="1">
    <location>
        <begin position="319"/>
        <end position="350"/>
    </location>
</feature>
<reference evidence="4 5" key="1">
    <citation type="submission" date="2018-11" db="EMBL/GenBank/DDBJ databases">
        <title>Whole genome sequencing of an environmental sample.</title>
        <authorList>
            <person name="Sarangi A.N."/>
            <person name="Singh D."/>
            <person name="Tripathy S."/>
        </authorList>
    </citation>
    <scope>NUCLEOTIDE SEQUENCE [LARGE SCALE GENOMIC DNA]</scope>
    <source>
        <strain evidence="4 5">Lakshadweep</strain>
    </source>
</reference>
<feature type="domain" description="Protein kinase" evidence="3">
    <location>
        <begin position="20"/>
        <end position="295"/>
    </location>
</feature>
<accession>A0A4Q7E6R3</accession>
<dbReference type="GO" id="GO:0004672">
    <property type="term" value="F:protein kinase activity"/>
    <property type="evidence" value="ECO:0007669"/>
    <property type="project" value="InterPro"/>
</dbReference>
<dbReference type="GO" id="GO:0005524">
    <property type="term" value="F:ATP binding"/>
    <property type="evidence" value="ECO:0007669"/>
    <property type="project" value="InterPro"/>
</dbReference>
<evidence type="ECO:0000313" key="5">
    <source>
        <dbReference type="Proteomes" id="UP000292459"/>
    </source>
</evidence>
<dbReference type="PROSITE" id="PS50011">
    <property type="entry name" value="PROTEIN_KINASE_DOM"/>
    <property type="match status" value="1"/>
</dbReference>